<organism evidence="2 3">
    <name type="scientific">Prevotella illustrans</name>
    <dbReference type="NCBI Taxonomy" id="2800387"/>
    <lineage>
        <taxon>Bacteria</taxon>
        <taxon>Pseudomonadati</taxon>
        <taxon>Bacteroidota</taxon>
        <taxon>Bacteroidia</taxon>
        <taxon>Bacteroidales</taxon>
        <taxon>Prevotellaceae</taxon>
        <taxon>Prevotella</taxon>
    </lineage>
</organism>
<accession>A0ABS3M7M7</accession>
<evidence type="ECO:0000313" key="3">
    <source>
        <dbReference type="Proteomes" id="UP000664265"/>
    </source>
</evidence>
<proteinExistence type="predicted"/>
<keyword evidence="1" id="KW-0732">Signal</keyword>
<dbReference type="InterPro" id="IPR032293">
    <property type="entry name" value="DUF4840"/>
</dbReference>
<feature type="signal peptide" evidence="1">
    <location>
        <begin position="1"/>
        <end position="21"/>
    </location>
</feature>
<gene>
    <name evidence="2" type="ORF">JHU38_10400</name>
</gene>
<sequence>MKKVNYLFLLMMCVMTITSLSSCLGDNDDDQRKNYSYLTHDQRMQMLNAATGNYTGWMYYVNTATQKRDSTALNWQISGKDSTLTIASLPLKQFANYTNNNTAKDVLNNTPEQNLTATIYAPYVIRTEEWNNQFYQYSLVPKDLKLSFTTADNKKCELSFIATQLSADYLYYPIMQYYKGQNLFYLLVKDLKIDDATYSINNAFVVRTKR</sequence>
<dbReference type="PROSITE" id="PS51257">
    <property type="entry name" value="PROKAR_LIPOPROTEIN"/>
    <property type="match status" value="1"/>
</dbReference>
<reference evidence="2 3" key="1">
    <citation type="submission" date="2021-01" db="EMBL/GenBank/DDBJ databases">
        <title>Prevotella A2931 sp. nov.</title>
        <authorList>
            <person name="Buhl M."/>
            <person name="Oberhettinger P."/>
        </authorList>
    </citation>
    <scope>NUCLEOTIDE SEQUENCE [LARGE SCALE GENOMIC DNA]</scope>
    <source>
        <strain evidence="2 3">A2931</strain>
    </source>
</reference>
<dbReference type="EMBL" id="JAERMS010000041">
    <property type="protein sequence ID" value="MBO1364170.1"/>
    <property type="molecule type" value="Genomic_DNA"/>
</dbReference>
<dbReference type="RefSeq" id="WP_158267271.1">
    <property type="nucleotide sequence ID" value="NZ_JAERMS010000041.1"/>
</dbReference>
<comment type="caution">
    <text evidence="2">The sequence shown here is derived from an EMBL/GenBank/DDBJ whole genome shotgun (WGS) entry which is preliminary data.</text>
</comment>
<feature type="chain" id="PRO_5046661634" evidence="1">
    <location>
        <begin position="22"/>
        <end position="210"/>
    </location>
</feature>
<dbReference type="Pfam" id="PF16128">
    <property type="entry name" value="DUF4840"/>
    <property type="match status" value="1"/>
</dbReference>
<dbReference type="Proteomes" id="UP000664265">
    <property type="component" value="Unassembled WGS sequence"/>
</dbReference>
<evidence type="ECO:0000313" key="2">
    <source>
        <dbReference type="EMBL" id="MBO1364170.1"/>
    </source>
</evidence>
<keyword evidence="3" id="KW-1185">Reference proteome</keyword>
<name>A0ABS3M7M7_9BACT</name>
<protein>
    <submittedName>
        <fullName evidence="2">DUF4840 domain-containing protein</fullName>
    </submittedName>
</protein>
<evidence type="ECO:0000256" key="1">
    <source>
        <dbReference type="SAM" id="SignalP"/>
    </source>
</evidence>